<keyword evidence="4" id="KW-0808">Transferase</keyword>
<reference evidence="10 11" key="1">
    <citation type="journal article" date="2015" name="Nature">
        <title>rRNA introns, odd ribosomes, and small enigmatic genomes across a large radiation of phyla.</title>
        <authorList>
            <person name="Brown C.T."/>
            <person name="Hug L.A."/>
            <person name="Thomas B.C."/>
            <person name="Sharon I."/>
            <person name="Castelle C.J."/>
            <person name="Singh A."/>
            <person name="Wilkins M.J."/>
            <person name="Williams K.H."/>
            <person name="Banfield J.F."/>
        </authorList>
    </citation>
    <scope>NUCLEOTIDE SEQUENCE [LARGE SCALE GENOMIC DNA]</scope>
</reference>
<dbReference type="Proteomes" id="UP000034894">
    <property type="component" value="Unassembled WGS sequence"/>
</dbReference>
<dbReference type="GO" id="GO:0005886">
    <property type="term" value="C:plasma membrane"/>
    <property type="evidence" value="ECO:0007669"/>
    <property type="project" value="UniProtKB-SubCell"/>
</dbReference>
<evidence type="ECO:0000256" key="4">
    <source>
        <dbReference type="ARBA" id="ARBA00022679"/>
    </source>
</evidence>
<evidence type="ECO:0000256" key="7">
    <source>
        <dbReference type="ARBA" id="ARBA00023136"/>
    </source>
</evidence>
<evidence type="ECO:0000259" key="9">
    <source>
        <dbReference type="Pfam" id="PF13231"/>
    </source>
</evidence>
<keyword evidence="3" id="KW-0328">Glycosyltransferase</keyword>
<name>A0A0G1FRL7_9BACT</name>
<feature type="transmembrane region" description="Helical" evidence="8">
    <location>
        <begin position="259"/>
        <end position="282"/>
    </location>
</feature>
<comment type="subcellular location">
    <subcellularLocation>
        <location evidence="1">Cell membrane</location>
        <topology evidence="1">Multi-pass membrane protein</topology>
    </subcellularLocation>
</comment>
<evidence type="ECO:0000256" key="8">
    <source>
        <dbReference type="SAM" id="Phobius"/>
    </source>
</evidence>
<feature type="transmembrane region" description="Helical" evidence="8">
    <location>
        <begin position="87"/>
        <end position="107"/>
    </location>
</feature>
<feature type="transmembrane region" description="Helical" evidence="8">
    <location>
        <begin position="6"/>
        <end position="25"/>
    </location>
</feature>
<feature type="transmembrane region" description="Helical" evidence="8">
    <location>
        <begin position="294"/>
        <end position="313"/>
    </location>
</feature>
<accession>A0A0G1FRL7</accession>
<protein>
    <recommendedName>
        <fullName evidence="9">Glycosyltransferase RgtA/B/C/D-like domain-containing protein</fullName>
    </recommendedName>
</protein>
<evidence type="ECO:0000313" key="10">
    <source>
        <dbReference type="EMBL" id="KKS97661.1"/>
    </source>
</evidence>
<evidence type="ECO:0000256" key="1">
    <source>
        <dbReference type="ARBA" id="ARBA00004651"/>
    </source>
</evidence>
<evidence type="ECO:0000256" key="3">
    <source>
        <dbReference type="ARBA" id="ARBA00022676"/>
    </source>
</evidence>
<evidence type="ECO:0000256" key="5">
    <source>
        <dbReference type="ARBA" id="ARBA00022692"/>
    </source>
</evidence>
<evidence type="ECO:0000256" key="6">
    <source>
        <dbReference type="ARBA" id="ARBA00022989"/>
    </source>
</evidence>
<keyword evidence="7 8" id="KW-0472">Membrane</keyword>
<dbReference type="PANTHER" id="PTHR33908:SF11">
    <property type="entry name" value="MEMBRANE PROTEIN"/>
    <property type="match status" value="1"/>
</dbReference>
<dbReference type="InterPro" id="IPR050297">
    <property type="entry name" value="LipidA_mod_glycosyltrf_83"/>
</dbReference>
<keyword evidence="2" id="KW-1003">Cell membrane</keyword>
<sequence length="473" mass="53430">MTATNIKSLLLLLLIIFMGVVLRFYRINTLATFRSDQAIELNGAYEISRGKFSLIGIKTSNSEIRNGAVMYYLTVPFLLLFENHPLAGSVLQTMLSLATAAVLYLLLGKENKRTALTAAFLVAASALLVRFSRQTMLAFYPLFFSGFALWLFSKLNEKFDKKSVFALGLILGFMLQIHYSTFTVVLSALLFPFLFLRKYLKNYFLLIVPGFLIGFLPMLVFELRHEFFNTKMLWAFVSSSSSAPMASFNHFVYWQKVVAGFFFGENFVFAGIFIICLLLWLTRRRSALKQIEKISLLAIASNVLFGLVFVKTYTPHYAVAAVPALVAMTAIFITGVAGRLAPLLLAIFFLINFPGYGFSDNHGWTMADGWNQSGIEKAADTIYEDALNGQFNVAMLVDAENQGWPLRYFLKIRGKEPQAADKYDRAETLYLVSEPGIDLDNIKMWELTSFGAYTIGNQWEIQNGYVLYKLQKI</sequence>
<proteinExistence type="predicted"/>
<dbReference type="InterPro" id="IPR038731">
    <property type="entry name" value="RgtA/B/C-like"/>
</dbReference>
<comment type="caution">
    <text evidence="10">The sequence shown here is derived from an EMBL/GenBank/DDBJ whole genome shotgun (WGS) entry which is preliminary data.</text>
</comment>
<dbReference type="STRING" id="1618443.UV73_C0006G0015"/>
<dbReference type="AlphaFoldDB" id="A0A0G1FRL7"/>
<feature type="transmembrane region" description="Helical" evidence="8">
    <location>
        <begin position="203"/>
        <end position="221"/>
    </location>
</feature>
<keyword evidence="5 8" id="KW-0812">Transmembrane</keyword>
<feature type="transmembrane region" description="Helical" evidence="8">
    <location>
        <begin position="325"/>
        <end position="351"/>
    </location>
</feature>
<evidence type="ECO:0000313" key="11">
    <source>
        <dbReference type="Proteomes" id="UP000034894"/>
    </source>
</evidence>
<organism evidence="10 11">
    <name type="scientific">Candidatus Gottesmanbacteria bacterium GW2011_GWA2_43_14</name>
    <dbReference type="NCBI Taxonomy" id="1618443"/>
    <lineage>
        <taxon>Bacteria</taxon>
        <taxon>Candidatus Gottesmaniibacteriota</taxon>
    </lineage>
</organism>
<feature type="transmembrane region" description="Helical" evidence="8">
    <location>
        <begin position="137"/>
        <end position="153"/>
    </location>
</feature>
<evidence type="ECO:0000256" key="2">
    <source>
        <dbReference type="ARBA" id="ARBA00022475"/>
    </source>
</evidence>
<dbReference type="PANTHER" id="PTHR33908">
    <property type="entry name" value="MANNOSYLTRANSFERASE YKCB-RELATED"/>
    <property type="match status" value="1"/>
</dbReference>
<dbReference type="GO" id="GO:0016763">
    <property type="term" value="F:pentosyltransferase activity"/>
    <property type="evidence" value="ECO:0007669"/>
    <property type="project" value="TreeGrafter"/>
</dbReference>
<feature type="domain" description="Glycosyltransferase RgtA/B/C/D-like" evidence="9">
    <location>
        <begin position="69"/>
        <end position="220"/>
    </location>
</feature>
<dbReference type="GO" id="GO:0009103">
    <property type="term" value="P:lipopolysaccharide biosynthetic process"/>
    <property type="evidence" value="ECO:0007669"/>
    <property type="project" value="UniProtKB-ARBA"/>
</dbReference>
<dbReference type="Pfam" id="PF13231">
    <property type="entry name" value="PMT_2"/>
    <property type="match status" value="1"/>
</dbReference>
<gene>
    <name evidence="10" type="ORF">UV73_C0006G0015</name>
</gene>
<keyword evidence="6 8" id="KW-1133">Transmembrane helix</keyword>
<dbReference type="EMBL" id="LCFP01000006">
    <property type="protein sequence ID" value="KKS97661.1"/>
    <property type="molecule type" value="Genomic_DNA"/>
</dbReference>
<feature type="transmembrane region" description="Helical" evidence="8">
    <location>
        <begin position="165"/>
        <end position="191"/>
    </location>
</feature>